<evidence type="ECO:0000313" key="5">
    <source>
        <dbReference type="Proteomes" id="UP001165685"/>
    </source>
</evidence>
<feature type="domain" description="CBS" evidence="3">
    <location>
        <begin position="9"/>
        <end position="65"/>
    </location>
</feature>
<dbReference type="CDD" id="cd04622">
    <property type="entry name" value="CBS_pair_HRP1_like"/>
    <property type="match status" value="1"/>
</dbReference>
<dbReference type="Pfam" id="PF00571">
    <property type="entry name" value="CBS"/>
    <property type="match status" value="2"/>
</dbReference>
<dbReference type="RefSeq" id="WP_270676352.1">
    <property type="nucleotide sequence ID" value="NZ_JAQFWP010000006.1"/>
</dbReference>
<dbReference type="SUPFAM" id="SSF54631">
    <property type="entry name" value="CBS-domain pair"/>
    <property type="match status" value="1"/>
</dbReference>
<evidence type="ECO:0000256" key="2">
    <source>
        <dbReference type="PROSITE-ProRule" id="PRU00703"/>
    </source>
</evidence>
<protein>
    <submittedName>
        <fullName evidence="4">CBS domain-containing protein</fullName>
    </submittedName>
</protein>
<keyword evidence="5" id="KW-1185">Reference proteome</keyword>
<organism evidence="4 5">
    <name type="scientific">Nocardiopsis suaedae</name>
    <dbReference type="NCBI Taxonomy" id="3018444"/>
    <lineage>
        <taxon>Bacteria</taxon>
        <taxon>Bacillati</taxon>
        <taxon>Actinomycetota</taxon>
        <taxon>Actinomycetes</taxon>
        <taxon>Streptosporangiales</taxon>
        <taxon>Nocardiopsidaceae</taxon>
        <taxon>Nocardiopsis</taxon>
    </lineage>
</organism>
<evidence type="ECO:0000259" key="3">
    <source>
        <dbReference type="PROSITE" id="PS51371"/>
    </source>
</evidence>
<gene>
    <name evidence="4" type="ORF">O4U47_05015</name>
</gene>
<dbReference type="Proteomes" id="UP001165685">
    <property type="component" value="Unassembled WGS sequence"/>
</dbReference>
<dbReference type="InterPro" id="IPR046342">
    <property type="entry name" value="CBS_dom_sf"/>
</dbReference>
<feature type="domain" description="CBS" evidence="3">
    <location>
        <begin position="74"/>
        <end position="132"/>
    </location>
</feature>
<dbReference type="InterPro" id="IPR051257">
    <property type="entry name" value="Diverse_CBS-Domain"/>
</dbReference>
<dbReference type="InterPro" id="IPR000644">
    <property type="entry name" value="CBS_dom"/>
</dbReference>
<proteinExistence type="predicted"/>
<dbReference type="PANTHER" id="PTHR43080:SF2">
    <property type="entry name" value="CBS DOMAIN-CONTAINING PROTEIN"/>
    <property type="match status" value="1"/>
</dbReference>
<dbReference type="Gene3D" id="3.10.580.10">
    <property type="entry name" value="CBS-domain"/>
    <property type="match status" value="1"/>
</dbReference>
<comment type="caution">
    <text evidence="4">The sequence shown here is derived from an EMBL/GenBank/DDBJ whole genome shotgun (WGS) entry which is preliminary data.</text>
</comment>
<dbReference type="EMBL" id="JAQFWP010000006">
    <property type="protein sequence ID" value="MDA2803863.1"/>
    <property type="molecule type" value="Genomic_DNA"/>
</dbReference>
<accession>A0ABT4TGM8</accession>
<dbReference type="PROSITE" id="PS51371">
    <property type="entry name" value="CBS"/>
    <property type="match status" value="2"/>
</dbReference>
<sequence>MAETVREVMTTPPYTVTPGTPLRDVARIMRDKEVGDVLIAEDGRLRGLVTDRDITVRCVAEGADCSTETVDRSFTEQTVTIGPETHVTEAVRLMREHSIRRLPVVEEGRPLGVVSLGDLALERDPRSALADISAAEGNNL</sequence>
<name>A0ABT4TGM8_9ACTN</name>
<dbReference type="PANTHER" id="PTHR43080">
    <property type="entry name" value="CBS DOMAIN-CONTAINING PROTEIN CBSX3, MITOCHONDRIAL"/>
    <property type="match status" value="1"/>
</dbReference>
<evidence type="ECO:0000256" key="1">
    <source>
        <dbReference type="ARBA" id="ARBA00023122"/>
    </source>
</evidence>
<dbReference type="SMART" id="SM00116">
    <property type="entry name" value="CBS"/>
    <property type="match status" value="2"/>
</dbReference>
<evidence type="ECO:0000313" key="4">
    <source>
        <dbReference type="EMBL" id="MDA2803863.1"/>
    </source>
</evidence>
<keyword evidence="1 2" id="KW-0129">CBS domain</keyword>
<reference evidence="4" key="1">
    <citation type="submission" date="2023-01" db="EMBL/GenBank/DDBJ databases">
        <title>Draft genome sequence of Nocardiopsis sp. LSu2-4 isolated from halophytes.</title>
        <authorList>
            <person name="Duangmal K."/>
            <person name="Chantavorakit T."/>
        </authorList>
    </citation>
    <scope>NUCLEOTIDE SEQUENCE</scope>
    <source>
        <strain evidence="4">LSu2-4</strain>
    </source>
</reference>